<dbReference type="STRING" id="2741.SAMN04489866_1064"/>
<evidence type="ECO:0000256" key="1">
    <source>
        <dbReference type="SAM" id="SignalP"/>
    </source>
</evidence>
<dbReference type="OrthoDB" id="9810153at2"/>
<dbReference type="Proteomes" id="UP000198995">
    <property type="component" value="Unassembled WGS sequence"/>
</dbReference>
<protein>
    <submittedName>
        <fullName evidence="2">Uncharacterized protein YpuA, DUF1002 family</fullName>
    </submittedName>
</protein>
<evidence type="ECO:0000313" key="2">
    <source>
        <dbReference type="EMBL" id="SDD71016.1"/>
    </source>
</evidence>
<dbReference type="RefSeq" id="WP_091791795.1">
    <property type="nucleotide sequence ID" value="NZ_FNAF01000006.1"/>
</dbReference>
<sequence length="306" mass="32861">MKKSIIATVLMAALAFQPLAALADAAVGDSIVTIGDNLNAQQRNDVLRYFNAPEGVQKITVSIDEERYYLGNSVPAAQIGNSTNSCAMVTYTAKGSGIHVTTNNINYVTPSAYESALLTAGVTDADVKVTAPFEVSGTGALTGIIKAYEVSSGQQISDDVKKAATQELVTNANLSKTLGEEKSTAVINDIKKRIATEKPQNANDIKAIVDKILADYNIQLTEAQYKQLLDTINQLATLNIDWNALSNNLNKWAHQANDYLNTEEGQNFLSKLGGWFENFVSWFTNLVSGSSNDPANDTGNDGNQGQ</sequence>
<proteinExistence type="predicted"/>
<keyword evidence="1" id="KW-0732">Signal</keyword>
<gene>
    <name evidence="2" type="ORF">SAMN04489866_1064</name>
</gene>
<dbReference type="EMBL" id="FNAF01000006">
    <property type="protein sequence ID" value="SDD71016.1"/>
    <property type="molecule type" value="Genomic_DNA"/>
</dbReference>
<accession>A0A1G6X153</accession>
<feature type="chain" id="PRO_5011666450" evidence="1">
    <location>
        <begin position="24"/>
        <end position="306"/>
    </location>
</feature>
<reference evidence="2 3" key="1">
    <citation type="submission" date="2016-10" db="EMBL/GenBank/DDBJ databases">
        <authorList>
            <person name="de Groot N.N."/>
        </authorList>
    </citation>
    <scope>NUCLEOTIDE SEQUENCE [LARGE SCALE GENOMIC DNA]</scope>
    <source>
        <strain evidence="2 3">DSM 20475</strain>
    </source>
</reference>
<name>A0A1G6X153_PEPNI</name>
<evidence type="ECO:0000313" key="3">
    <source>
        <dbReference type="Proteomes" id="UP000198995"/>
    </source>
</evidence>
<keyword evidence="3" id="KW-1185">Reference proteome</keyword>
<dbReference type="Pfam" id="PF06207">
    <property type="entry name" value="DUF1002"/>
    <property type="match status" value="1"/>
</dbReference>
<dbReference type="InterPro" id="IPR009343">
    <property type="entry name" value="DUF1002"/>
</dbReference>
<feature type="signal peptide" evidence="1">
    <location>
        <begin position="1"/>
        <end position="23"/>
    </location>
</feature>
<dbReference type="AlphaFoldDB" id="A0A1G6X153"/>
<organism evidence="2 3">
    <name type="scientific">Peptococcus niger</name>
    <dbReference type="NCBI Taxonomy" id="2741"/>
    <lineage>
        <taxon>Bacteria</taxon>
        <taxon>Bacillati</taxon>
        <taxon>Bacillota</taxon>
        <taxon>Clostridia</taxon>
        <taxon>Eubacteriales</taxon>
        <taxon>Peptococcaceae</taxon>
        <taxon>Peptococcus</taxon>
    </lineage>
</organism>